<accession>C6X8L3</accession>
<sequence length="124" mass="13742" precursor="true">MNQQESTVKLVVQALDASVEDLDEDVIRRLAVARERAVSAMQPQWQTAGHTGVFHNLGNYVVHHRLMTSAALLLGALVLGFIVTQHVIGQHQLEQGDAFLLGSELPPEAYLDKGFDTWLQQNAR</sequence>
<evidence type="ECO:0000256" key="1">
    <source>
        <dbReference type="SAM" id="Phobius"/>
    </source>
</evidence>
<protein>
    <submittedName>
        <fullName evidence="2">Putative transmembrane protein</fullName>
    </submittedName>
</protein>
<reference evidence="2 3" key="2">
    <citation type="journal article" date="2011" name="J. Bacteriol.">
        <title>Genomes of three methylotrophs from a single niche uncover genetic and metabolic divergence of Methylophilaceae.</title>
        <authorList>
            <person name="Lapidus A."/>
            <person name="Clum A."/>
            <person name="Labutti K."/>
            <person name="Kaluzhnaya M.G."/>
            <person name="Lim S."/>
            <person name="Beck D.A."/>
            <person name="Glavina Del Rio T."/>
            <person name="Nolan M."/>
            <person name="Mavromatis K."/>
            <person name="Huntemann M."/>
            <person name="Lucas S."/>
            <person name="Lidstrom M.E."/>
            <person name="Ivanova N."/>
            <person name="Chistoserdova L."/>
        </authorList>
    </citation>
    <scope>NUCLEOTIDE SEQUENCE [LARGE SCALE GENOMIC DNA]</scope>
    <source>
        <strain evidence="2 3">SIP3-4</strain>
    </source>
</reference>
<dbReference type="HOGENOM" id="CLU_131372_0_0_4"/>
<organism evidence="2 3">
    <name type="scientific">Methylovorus glucosotrophus (strain SIP3-4)</name>
    <dbReference type="NCBI Taxonomy" id="582744"/>
    <lineage>
        <taxon>Bacteria</taxon>
        <taxon>Pseudomonadati</taxon>
        <taxon>Pseudomonadota</taxon>
        <taxon>Betaproteobacteria</taxon>
        <taxon>Nitrosomonadales</taxon>
        <taxon>Methylophilaceae</taxon>
        <taxon>Methylovorus</taxon>
    </lineage>
</organism>
<dbReference type="AlphaFoldDB" id="C6X8L3"/>
<dbReference type="eggNOG" id="ENOG5033K88">
    <property type="taxonomic scope" value="Bacteria"/>
</dbReference>
<dbReference type="KEGG" id="mei:Msip34_0234"/>
<dbReference type="RefSeq" id="WP_015829227.1">
    <property type="nucleotide sequence ID" value="NC_012969.1"/>
</dbReference>
<dbReference type="InterPro" id="IPR022064">
    <property type="entry name" value="DUF3619"/>
</dbReference>
<proteinExistence type="predicted"/>
<feature type="transmembrane region" description="Helical" evidence="1">
    <location>
        <begin position="66"/>
        <end position="84"/>
    </location>
</feature>
<dbReference type="Pfam" id="PF12279">
    <property type="entry name" value="DUF3619"/>
    <property type="match status" value="1"/>
</dbReference>
<keyword evidence="1 2" id="KW-0812">Transmembrane</keyword>
<dbReference type="OrthoDB" id="8562153at2"/>
<keyword evidence="1" id="KW-1133">Transmembrane helix</keyword>
<dbReference type="EMBL" id="CP001674">
    <property type="protein sequence ID" value="ACT49483.1"/>
    <property type="molecule type" value="Genomic_DNA"/>
</dbReference>
<reference evidence="3" key="1">
    <citation type="submission" date="2009-07" db="EMBL/GenBank/DDBJ databases">
        <title>Complete sequence of chromosome of Methylovorus sp. SIP3-4.</title>
        <authorList>
            <person name="Lucas S."/>
            <person name="Copeland A."/>
            <person name="Lapidus A."/>
            <person name="Glavina del Rio T."/>
            <person name="Tice H."/>
            <person name="Bruce D."/>
            <person name="Goodwin L."/>
            <person name="Pitluck S."/>
            <person name="Clum A."/>
            <person name="Larimer F."/>
            <person name="Land M."/>
            <person name="Hauser L."/>
            <person name="Kyrpides N."/>
            <person name="Mikhailova N."/>
            <person name="Kayluzhnaya M."/>
            <person name="Chistoserdova L."/>
        </authorList>
    </citation>
    <scope>NUCLEOTIDE SEQUENCE [LARGE SCALE GENOMIC DNA]</scope>
    <source>
        <strain evidence="3">SIP3-4</strain>
    </source>
</reference>
<gene>
    <name evidence="2" type="ordered locus">Msip34_0234</name>
</gene>
<name>C6X8L3_METGS</name>
<evidence type="ECO:0000313" key="2">
    <source>
        <dbReference type="EMBL" id="ACT49483.1"/>
    </source>
</evidence>
<keyword evidence="3" id="KW-1185">Reference proteome</keyword>
<dbReference type="STRING" id="582744.Msip34_0234"/>
<dbReference type="Proteomes" id="UP000002743">
    <property type="component" value="Chromosome"/>
</dbReference>
<evidence type="ECO:0000313" key="3">
    <source>
        <dbReference type="Proteomes" id="UP000002743"/>
    </source>
</evidence>
<keyword evidence="1" id="KW-0472">Membrane</keyword>